<reference evidence="1 2" key="1">
    <citation type="submission" date="2018-07" db="EMBL/GenBank/DDBJ databases">
        <title>Genomic Encyclopedia of Type Strains, Phase IV (KMG-IV): sequencing the most valuable type-strain genomes for metagenomic binning, comparative biology and taxonomic classification.</title>
        <authorList>
            <person name="Goeker M."/>
        </authorList>
    </citation>
    <scope>NUCLEOTIDE SEQUENCE [LARGE SCALE GENOMIC DNA]</scope>
    <source>
        <strain evidence="1 2">DSM 27696</strain>
    </source>
</reference>
<proteinExistence type="predicted"/>
<evidence type="ECO:0008006" key="3">
    <source>
        <dbReference type="Google" id="ProtNLM"/>
    </source>
</evidence>
<evidence type="ECO:0000313" key="1">
    <source>
        <dbReference type="EMBL" id="RCW74852.1"/>
    </source>
</evidence>
<name>A0A368Y3T4_9BACI</name>
<keyword evidence="2" id="KW-1185">Reference proteome</keyword>
<comment type="caution">
    <text evidence="1">The sequence shown here is derived from an EMBL/GenBank/DDBJ whole genome shotgun (WGS) entry which is preliminary data.</text>
</comment>
<gene>
    <name evidence="1" type="ORF">DFR57_103148</name>
</gene>
<dbReference type="Proteomes" id="UP000252585">
    <property type="component" value="Unassembled WGS sequence"/>
</dbReference>
<dbReference type="AlphaFoldDB" id="A0A368Y3T4"/>
<dbReference type="RefSeq" id="WP_114351961.1">
    <property type="nucleotide sequence ID" value="NZ_QPJJ01000003.1"/>
</dbReference>
<accession>A0A368Y3T4</accession>
<dbReference type="EMBL" id="QPJJ01000003">
    <property type="protein sequence ID" value="RCW74852.1"/>
    <property type="molecule type" value="Genomic_DNA"/>
</dbReference>
<dbReference type="OrthoDB" id="9813638at2"/>
<organism evidence="1 2">
    <name type="scientific">Saliterribacillus persicus</name>
    <dbReference type="NCBI Taxonomy" id="930114"/>
    <lineage>
        <taxon>Bacteria</taxon>
        <taxon>Bacillati</taxon>
        <taxon>Bacillota</taxon>
        <taxon>Bacilli</taxon>
        <taxon>Bacillales</taxon>
        <taxon>Bacillaceae</taxon>
        <taxon>Saliterribacillus</taxon>
    </lineage>
</organism>
<sequence>MVKGNRLLIVLDLYDPILTEEEMLYFVSVMSEQATEVDIQLLTPKLSLARKLRTFGKVLPPIRMISSELEKNVTSWQFQLNLLEISMHLRKLTYLAPNLSILWWSDIKSRIQNNCYLYTQAITLSQGISSYYVADMVQAEKKYMWLHTNTFFTGEWKKVQSNYFEKFEQIFTASLSVKAFYQQHYETSDLKWISYAQINYARILNKLIAWQQDTHKKIKEDYLLTYQPSISQMETRRILSFLQKIKHNQDNVYWVIIGEIENEEKFRRQLQQFQLEGYVQLIQKGMYAYSFFSKVDKYIQLNTDNKMTWAAWDAVTLGMPILHLSGKQEVSWKAWLDMAKR</sequence>
<evidence type="ECO:0000313" key="2">
    <source>
        <dbReference type="Proteomes" id="UP000252585"/>
    </source>
</evidence>
<protein>
    <recommendedName>
        <fullName evidence="3">Glycosyl transferase family 1 domain-containing protein</fullName>
    </recommendedName>
</protein>